<dbReference type="RefSeq" id="WP_182667589.1">
    <property type="nucleotide sequence ID" value="NZ_VKHS01001495.1"/>
</dbReference>
<evidence type="ECO:0000256" key="1">
    <source>
        <dbReference type="SAM" id="SignalP"/>
    </source>
</evidence>
<name>A0A7W3T955_9ACTN</name>
<reference evidence="3" key="1">
    <citation type="submission" date="2019-10" db="EMBL/GenBank/DDBJ databases">
        <title>Streptomyces sp. nov., a novel actinobacterium isolated from alkaline environment.</title>
        <authorList>
            <person name="Golinska P."/>
        </authorList>
    </citation>
    <scope>NUCLEOTIDE SEQUENCE [LARGE SCALE GENOMIC DNA]</scope>
    <source>
        <strain evidence="3">DSM 42108</strain>
    </source>
</reference>
<protein>
    <recommendedName>
        <fullName evidence="4">Sortase</fullName>
    </recommendedName>
</protein>
<sequence>MRAPRTLAGVVLALSATGLSGGAASAAPTGDAELFPTPARPGDAVAVSTSFCTGDTTATGDATAVGAGEFTLAPSTQTDALIGQFTVPSGATAGNYTIAVSCATGGRLATGVLRVVQAASTATPPATP</sequence>
<feature type="non-terminal residue" evidence="2">
    <location>
        <position position="128"/>
    </location>
</feature>
<organism evidence="2 3">
    <name type="scientific">Streptomyces calidiresistens</name>
    <dbReference type="NCBI Taxonomy" id="1485586"/>
    <lineage>
        <taxon>Bacteria</taxon>
        <taxon>Bacillati</taxon>
        <taxon>Actinomycetota</taxon>
        <taxon>Actinomycetes</taxon>
        <taxon>Kitasatosporales</taxon>
        <taxon>Streptomycetaceae</taxon>
        <taxon>Streptomyces</taxon>
    </lineage>
</organism>
<evidence type="ECO:0008006" key="4">
    <source>
        <dbReference type="Google" id="ProtNLM"/>
    </source>
</evidence>
<feature type="signal peptide" evidence="1">
    <location>
        <begin position="1"/>
        <end position="26"/>
    </location>
</feature>
<evidence type="ECO:0000313" key="3">
    <source>
        <dbReference type="Proteomes" id="UP000530234"/>
    </source>
</evidence>
<comment type="caution">
    <text evidence="2">The sequence shown here is derived from an EMBL/GenBank/DDBJ whole genome shotgun (WGS) entry which is preliminary data.</text>
</comment>
<accession>A0A7W3T955</accession>
<proteinExistence type="predicted"/>
<dbReference type="AlphaFoldDB" id="A0A7W3T955"/>
<keyword evidence="3" id="KW-1185">Reference proteome</keyword>
<keyword evidence="1" id="KW-0732">Signal</keyword>
<feature type="chain" id="PRO_5030842253" description="Sortase" evidence="1">
    <location>
        <begin position="27"/>
        <end position="128"/>
    </location>
</feature>
<dbReference type="Proteomes" id="UP000530234">
    <property type="component" value="Unassembled WGS sequence"/>
</dbReference>
<gene>
    <name evidence="2" type="ORF">FOE67_27300</name>
</gene>
<dbReference type="EMBL" id="VKHS01001495">
    <property type="protein sequence ID" value="MBB0233098.1"/>
    <property type="molecule type" value="Genomic_DNA"/>
</dbReference>
<evidence type="ECO:0000313" key="2">
    <source>
        <dbReference type="EMBL" id="MBB0233098.1"/>
    </source>
</evidence>